<proteinExistence type="predicted"/>
<dbReference type="RefSeq" id="WP_243801949.1">
    <property type="nucleotide sequence ID" value="NZ_CP094669.1"/>
</dbReference>
<sequence length="274" mass="30716">MTDKNSTSFTQRTTAKSIEWWLGITVAIATIIGAIIGILVFYSGPRTEVTASYRVSPFIVPDMLLKEGHLDTVIARQDTLLLKLYNALLSRLLIEQRIAIGIKDSLNPYYLKSFETEGRVESFASKHRSLCILTIKNEGDKSLNPLQVIVSPTYYGLLYEYTDSDGHLQKGKAAGKFSIGDLAPTETREVHVWGIESTFDNGVTLVFPDGKVQAERPEEVTGKMSWLVRNWFNLIPFLVMIITPIIVIVVARAQMKRSRVAFEAAQQQEDTSEN</sequence>
<evidence type="ECO:0000256" key="1">
    <source>
        <dbReference type="SAM" id="Phobius"/>
    </source>
</evidence>
<accession>A0ABY4D416</accession>
<keyword evidence="3" id="KW-1185">Reference proteome</keyword>
<gene>
    <name evidence="2" type="ORF">MTX78_09230</name>
</gene>
<feature type="transmembrane region" description="Helical" evidence="1">
    <location>
        <begin position="231"/>
        <end position="251"/>
    </location>
</feature>
<feature type="transmembrane region" description="Helical" evidence="1">
    <location>
        <begin position="20"/>
        <end position="42"/>
    </location>
</feature>
<keyword evidence="1" id="KW-1133">Transmembrane helix</keyword>
<name>A0ABY4D416_9BACT</name>
<evidence type="ECO:0000313" key="3">
    <source>
        <dbReference type="Proteomes" id="UP000831113"/>
    </source>
</evidence>
<protein>
    <submittedName>
        <fullName evidence="2">Uncharacterized protein</fullName>
    </submittedName>
</protein>
<reference evidence="2 3" key="1">
    <citation type="submission" date="2022-03" db="EMBL/GenBank/DDBJ databases">
        <title>Hymenobactersp. isolated from the air.</title>
        <authorList>
            <person name="Won M."/>
            <person name="Kwon S.-W."/>
        </authorList>
    </citation>
    <scope>NUCLEOTIDE SEQUENCE [LARGE SCALE GENOMIC DNA]</scope>
    <source>
        <strain evidence="2 3">KACC 21982</strain>
    </source>
</reference>
<organism evidence="2 3">
    <name type="scientific">Hymenobacter tibetensis</name>
    <dbReference type="NCBI Taxonomy" id="497967"/>
    <lineage>
        <taxon>Bacteria</taxon>
        <taxon>Pseudomonadati</taxon>
        <taxon>Bacteroidota</taxon>
        <taxon>Cytophagia</taxon>
        <taxon>Cytophagales</taxon>
        <taxon>Hymenobacteraceae</taxon>
        <taxon>Hymenobacter</taxon>
    </lineage>
</organism>
<keyword evidence="1" id="KW-0812">Transmembrane</keyword>
<keyword evidence="1" id="KW-0472">Membrane</keyword>
<dbReference type="EMBL" id="CP094669">
    <property type="protein sequence ID" value="UOG76767.1"/>
    <property type="molecule type" value="Genomic_DNA"/>
</dbReference>
<evidence type="ECO:0000313" key="2">
    <source>
        <dbReference type="EMBL" id="UOG76767.1"/>
    </source>
</evidence>
<dbReference type="Proteomes" id="UP000831113">
    <property type="component" value="Chromosome"/>
</dbReference>